<dbReference type="EMBL" id="JBHTAP010000001">
    <property type="protein sequence ID" value="MFC7236139.1"/>
    <property type="molecule type" value="Genomic_DNA"/>
</dbReference>
<dbReference type="Proteomes" id="UP001596398">
    <property type="component" value="Unassembled WGS sequence"/>
</dbReference>
<name>A0ABD5ZSG8_9EURY</name>
<evidence type="ECO:0000313" key="2">
    <source>
        <dbReference type="EMBL" id="MFC7236139.1"/>
    </source>
</evidence>
<dbReference type="AlphaFoldDB" id="A0ABD5ZSG8"/>
<accession>A0ABD5ZSG8</accession>
<evidence type="ECO:0000313" key="3">
    <source>
        <dbReference type="Proteomes" id="UP001596398"/>
    </source>
</evidence>
<sequence length="91" mass="9424">MYLSPAVRTMRDDPTDGAEAALVVRPDDGTPIDALREAVAPHATVEGETAFGNLHARADETAVADLLAALPEGVAAVETRVVVAEETGAEE</sequence>
<proteinExistence type="predicted"/>
<dbReference type="Pfam" id="PF26036">
    <property type="entry name" value="Peptidase_inhib_put"/>
    <property type="match status" value="1"/>
</dbReference>
<gene>
    <name evidence="2" type="ORF">ACFQJ4_12505</name>
</gene>
<evidence type="ECO:0000259" key="1">
    <source>
        <dbReference type="Pfam" id="PF26036"/>
    </source>
</evidence>
<dbReference type="RefSeq" id="WP_276234290.1">
    <property type="nucleotide sequence ID" value="NZ_CP119802.1"/>
</dbReference>
<comment type="caution">
    <text evidence="2">The sequence shown here is derived from an EMBL/GenBank/DDBJ whole genome shotgun (WGS) entry which is preliminary data.</text>
</comment>
<dbReference type="GeneID" id="79267846"/>
<organism evidence="2 3">
    <name type="scientific">Halosegnis marinus</name>
    <dbReference type="NCBI Taxonomy" id="3034023"/>
    <lineage>
        <taxon>Archaea</taxon>
        <taxon>Methanobacteriati</taxon>
        <taxon>Methanobacteriota</taxon>
        <taxon>Stenosarchaea group</taxon>
        <taxon>Halobacteria</taxon>
        <taxon>Halobacteriales</taxon>
        <taxon>Natronomonadaceae</taxon>
        <taxon>Halosegnis</taxon>
    </lineage>
</organism>
<dbReference type="InterPro" id="IPR058957">
    <property type="entry name" value="Peptidase_inhib_put_dom"/>
</dbReference>
<feature type="domain" description="Putative peptidase inhibitor" evidence="1">
    <location>
        <begin position="1"/>
        <end position="80"/>
    </location>
</feature>
<protein>
    <recommendedName>
        <fullName evidence="1">Putative peptidase inhibitor domain-containing protein</fullName>
    </recommendedName>
</protein>
<keyword evidence="3" id="KW-1185">Reference proteome</keyword>
<reference evidence="2 3" key="1">
    <citation type="journal article" date="2019" name="Int. J. Syst. Evol. Microbiol.">
        <title>The Global Catalogue of Microorganisms (GCM) 10K type strain sequencing project: providing services to taxonomists for standard genome sequencing and annotation.</title>
        <authorList>
            <consortium name="The Broad Institute Genomics Platform"/>
            <consortium name="The Broad Institute Genome Sequencing Center for Infectious Disease"/>
            <person name="Wu L."/>
            <person name="Ma J."/>
        </authorList>
    </citation>
    <scope>NUCLEOTIDE SEQUENCE [LARGE SCALE GENOMIC DNA]</scope>
    <source>
        <strain evidence="2 3">DT85</strain>
    </source>
</reference>